<proteinExistence type="inferred from homology"/>
<dbReference type="EMBL" id="JACMSC010000017">
    <property type="protein sequence ID" value="KAG6479698.1"/>
    <property type="molecule type" value="Genomic_DNA"/>
</dbReference>
<accession>A0A8J5KJY0</accession>
<dbReference type="Gene3D" id="2.60.120.590">
    <property type="entry name" value="Alpha-ketoglutarate-dependent dioxygenase AlkB-like"/>
    <property type="match status" value="1"/>
</dbReference>
<organism evidence="3 4">
    <name type="scientific">Zingiber officinale</name>
    <name type="common">Ginger</name>
    <name type="synonym">Amomum zingiber</name>
    <dbReference type="NCBI Taxonomy" id="94328"/>
    <lineage>
        <taxon>Eukaryota</taxon>
        <taxon>Viridiplantae</taxon>
        <taxon>Streptophyta</taxon>
        <taxon>Embryophyta</taxon>
        <taxon>Tracheophyta</taxon>
        <taxon>Spermatophyta</taxon>
        <taxon>Magnoliopsida</taxon>
        <taxon>Liliopsida</taxon>
        <taxon>Zingiberales</taxon>
        <taxon>Zingiberaceae</taxon>
        <taxon>Zingiber</taxon>
    </lineage>
</organism>
<feature type="region of interest" description="Disordered" evidence="2">
    <location>
        <begin position="88"/>
        <end position="109"/>
    </location>
</feature>
<evidence type="ECO:0000313" key="4">
    <source>
        <dbReference type="Proteomes" id="UP000734854"/>
    </source>
</evidence>
<protein>
    <submittedName>
        <fullName evidence="3">Uncharacterized protein</fullName>
    </submittedName>
</protein>
<name>A0A8J5KJY0_ZINOF</name>
<dbReference type="InterPro" id="IPR037151">
    <property type="entry name" value="AlkB-like_sf"/>
</dbReference>
<evidence type="ECO:0000313" key="3">
    <source>
        <dbReference type="EMBL" id="KAG6479698.1"/>
    </source>
</evidence>
<reference evidence="3 4" key="1">
    <citation type="submission" date="2020-08" db="EMBL/GenBank/DDBJ databases">
        <title>Plant Genome Project.</title>
        <authorList>
            <person name="Zhang R.-G."/>
        </authorList>
    </citation>
    <scope>NUCLEOTIDE SEQUENCE [LARGE SCALE GENOMIC DNA]</scope>
    <source>
        <tissue evidence="3">Rhizome</tissue>
    </source>
</reference>
<gene>
    <name evidence="3" type="ORF">ZIOFF_063168</name>
</gene>
<dbReference type="PANTHER" id="PTHR31447">
    <property type="entry name" value="HYDROXYPROLINE-RICH GLYCOPROTEIN FAMILY PROTEIN-RELATED"/>
    <property type="match status" value="1"/>
</dbReference>
<dbReference type="AlphaFoldDB" id="A0A8J5KJY0"/>
<keyword evidence="4" id="KW-1185">Reference proteome</keyword>
<dbReference type="GO" id="GO:0003729">
    <property type="term" value="F:mRNA binding"/>
    <property type="evidence" value="ECO:0007669"/>
    <property type="project" value="InterPro"/>
</dbReference>
<dbReference type="Proteomes" id="UP000734854">
    <property type="component" value="Unassembled WGS sequence"/>
</dbReference>
<dbReference type="InterPro" id="IPR044842">
    <property type="entry name" value="ALKBH9B/ALKBH10B-like"/>
</dbReference>
<comment type="caution">
    <text evidence="3">The sequence shown here is derived from an EMBL/GenBank/DDBJ whole genome shotgun (WGS) entry which is preliminary data.</text>
</comment>
<dbReference type="GO" id="GO:0006402">
    <property type="term" value="P:mRNA catabolic process"/>
    <property type="evidence" value="ECO:0007669"/>
    <property type="project" value="InterPro"/>
</dbReference>
<comment type="similarity">
    <text evidence="1">Belongs to the alkB family.</text>
</comment>
<dbReference type="GO" id="GO:0032451">
    <property type="term" value="F:demethylase activity"/>
    <property type="evidence" value="ECO:0007669"/>
    <property type="project" value="InterPro"/>
</dbReference>
<evidence type="ECO:0000256" key="1">
    <source>
        <dbReference type="ARBA" id="ARBA00007879"/>
    </source>
</evidence>
<evidence type="ECO:0000256" key="2">
    <source>
        <dbReference type="SAM" id="MobiDB-lite"/>
    </source>
</evidence>
<dbReference type="PANTHER" id="PTHR31447:SF5">
    <property type="entry name" value="FE2OG DIOXYGENASE DOMAIN-CONTAINING PROTEIN"/>
    <property type="match status" value="1"/>
</dbReference>
<sequence length="232" mass="26153">MEDDDLFLQQFDPKDLEIAAEFLTNWLPLPHSIPLRRLLHHCPNLHRLPSPKYRISFLGFATEADADASGSTSTEDQASYASASFAAPFPDAQPTGLDPDPTSSPESPQIRMSWADMAQKDKLKEAVAQEEKTEESGRTLIEGAARVKREIAKKETGFSREQREEIHFRNVVRKKDFIYLERANDKIVNILNVLEQHAGVFSTPKQKRIVDLVYELQEKGKNHELGGVTAVV</sequence>